<keyword evidence="4" id="KW-0560">Oxidoreductase</keyword>
<keyword evidence="3" id="KW-0288">FMN</keyword>
<sequence length="190" mass="20620">MPLCPSSVPVKFGDGWLDKMALDKVLRTPKEMTIKEIDAVVADWVRGAVVAKEAGFAKYFRSRVGMADAIQSGACQLIGLGRTAVLDPDISKSILLNPSVPDDVAFAPSHIVKGQWFAKLIPVKVIGSCLAIQFFYHNMRRLGNGLKSDRDVSIPSIVFHGIVETFQTGLLQAMERVLQSLPLAGKAKGE</sequence>
<dbReference type="SUPFAM" id="SSF51395">
    <property type="entry name" value="FMN-linked oxidoreductases"/>
    <property type="match status" value="1"/>
</dbReference>
<evidence type="ECO:0000256" key="2">
    <source>
        <dbReference type="ARBA" id="ARBA00022630"/>
    </source>
</evidence>
<reference evidence="6" key="1">
    <citation type="submission" date="2017-03" db="EMBL/GenBank/DDBJ databases">
        <authorList>
            <person name="Sharma R."/>
            <person name="Thines M."/>
        </authorList>
    </citation>
    <scope>NUCLEOTIDE SEQUENCE [LARGE SCALE GENOMIC DNA]</scope>
</reference>
<dbReference type="PANTHER" id="PTHR43656:SF2">
    <property type="entry name" value="BINDING OXIDOREDUCTASE, PUTATIVE (AFU_ORTHOLOGUE AFUA_2G08260)-RELATED"/>
    <property type="match status" value="1"/>
</dbReference>
<evidence type="ECO:0000256" key="4">
    <source>
        <dbReference type="ARBA" id="ARBA00023002"/>
    </source>
</evidence>
<organism evidence="5 6">
    <name type="scientific">Lasallia pustulata</name>
    <dbReference type="NCBI Taxonomy" id="136370"/>
    <lineage>
        <taxon>Eukaryota</taxon>
        <taxon>Fungi</taxon>
        <taxon>Dikarya</taxon>
        <taxon>Ascomycota</taxon>
        <taxon>Pezizomycotina</taxon>
        <taxon>Lecanoromycetes</taxon>
        <taxon>OSLEUM clade</taxon>
        <taxon>Umbilicariomycetidae</taxon>
        <taxon>Umbilicariales</taxon>
        <taxon>Umbilicariaceae</taxon>
        <taxon>Lasallia</taxon>
    </lineage>
</organism>
<dbReference type="Gene3D" id="3.20.20.70">
    <property type="entry name" value="Aldolase class I"/>
    <property type="match status" value="1"/>
</dbReference>
<dbReference type="EMBL" id="FWEW01001461">
    <property type="protein sequence ID" value="SLM37238.1"/>
    <property type="molecule type" value="Genomic_DNA"/>
</dbReference>
<keyword evidence="6" id="KW-1185">Reference proteome</keyword>
<evidence type="ECO:0000256" key="1">
    <source>
        <dbReference type="ARBA" id="ARBA00005979"/>
    </source>
</evidence>
<evidence type="ECO:0000313" key="5">
    <source>
        <dbReference type="EMBL" id="SLM37238.1"/>
    </source>
</evidence>
<name>A0A1W5D262_9LECA</name>
<protein>
    <submittedName>
        <fullName evidence="5">Nadph dehydrogenase</fullName>
    </submittedName>
</protein>
<comment type="similarity">
    <text evidence="1">Belongs to the NADH:flavin oxidoreductase/NADH oxidase family.</text>
</comment>
<evidence type="ECO:0000313" key="6">
    <source>
        <dbReference type="Proteomes" id="UP000192927"/>
    </source>
</evidence>
<keyword evidence="2" id="KW-0285">Flavoprotein</keyword>
<dbReference type="AlphaFoldDB" id="A0A1W5D262"/>
<dbReference type="InterPro" id="IPR051799">
    <property type="entry name" value="NADH_flavin_oxidoreductase"/>
</dbReference>
<dbReference type="PANTHER" id="PTHR43656">
    <property type="entry name" value="BINDING OXIDOREDUCTASE, PUTATIVE (AFU_ORTHOLOGUE AFUA_2G08260)-RELATED"/>
    <property type="match status" value="1"/>
</dbReference>
<accession>A0A1W5D262</accession>
<dbReference type="Proteomes" id="UP000192927">
    <property type="component" value="Unassembled WGS sequence"/>
</dbReference>
<proteinExistence type="inferred from homology"/>
<evidence type="ECO:0000256" key="3">
    <source>
        <dbReference type="ARBA" id="ARBA00022643"/>
    </source>
</evidence>
<dbReference type="InterPro" id="IPR013785">
    <property type="entry name" value="Aldolase_TIM"/>
</dbReference>
<dbReference type="GO" id="GO:0016491">
    <property type="term" value="F:oxidoreductase activity"/>
    <property type="evidence" value="ECO:0007669"/>
    <property type="project" value="UniProtKB-KW"/>
</dbReference>